<proteinExistence type="predicted"/>
<protein>
    <recommendedName>
        <fullName evidence="1">UPF0033 domain-containing protein</fullName>
    </recommendedName>
</protein>
<dbReference type="PANTHER" id="PTHR33279:SF2">
    <property type="entry name" value="SULFUR CARRIER PROTEIN TUSA"/>
    <property type="match status" value="1"/>
</dbReference>
<dbReference type="AlphaFoldDB" id="A0A3B0YV64"/>
<accession>A0A3B0YV64</accession>
<reference evidence="2" key="1">
    <citation type="submission" date="2018-06" db="EMBL/GenBank/DDBJ databases">
        <authorList>
            <person name="Zhirakovskaya E."/>
        </authorList>
    </citation>
    <scope>NUCLEOTIDE SEQUENCE</scope>
</reference>
<name>A0A3B0YV64_9ZZZZ</name>
<dbReference type="Pfam" id="PF01206">
    <property type="entry name" value="TusA"/>
    <property type="match status" value="1"/>
</dbReference>
<dbReference type="PANTHER" id="PTHR33279">
    <property type="entry name" value="SULFUR CARRIER PROTEIN YEDF-RELATED"/>
    <property type="match status" value="1"/>
</dbReference>
<dbReference type="InterPro" id="IPR036868">
    <property type="entry name" value="TusA-like_sf"/>
</dbReference>
<evidence type="ECO:0000313" key="2">
    <source>
        <dbReference type="EMBL" id="VAW72356.1"/>
    </source>
</evidence>
<organism evidence="2">
    <name type="scientific">hydrothermal vent metagenome</name>
    <dbReference type="NCBI Taxonomy" id="652676"/>
    <lineage>
        <taxon>unclassified sequences</taxon>
        <taxon>metagenomes</taxon>
        <taxon>ecological metagenomes</taxon>
    </lineage>
</organism>
<evidence type="ECO:0000259" key="1">
    <source>
        <dbReference type="Pfam" id="PF01206"/>
    </source>
</evidence>
<feature type="domain" description="UPF0033" evidence="1">
    <location>
        <begin position="7"/>
        <end position="75"/>
    </location>
</feature>
<dbReference type="CDD" id="cd00291">
    <property type="entry name" value="SirA_YedF_YeeD"/>
    <property type="match status" value="1"/>
</dbReference>
<dbReference type="InterPro" id="IPR001455">
    <property type="entry name" value="TusA-like"/>
</dbReference>
<gene>
    <name evidence="2" type="ORF">MNBD_GAMMA12-1745</name>
</gene>
<dbReference type="Gene3D" id="3.30.110.40">
    <property type="entry name" value="TusA-like domain"/>
    <property type="match status" value="1"/>
</dbReference>
<sequence>MEYADCELDARGLNCPYHILSTKKSMQKIATGQVLYVIATDPSSVKDFKALCSISGNEMLASREENGEYFFWLKKNQ</sequence>
<dbReference type="SUPFAM" id="SSF64307">
    <property type="entry name" value="SirA-like"/>
    <property type="match status" value="1"/>
</dbReference>
<dbReference type="EMBL" id="UOFL01000036">
    <property type="protein sequence ID" value="VAW72356.1"/>
    <property type="molecule type" value="Genomic_DNA"/>
</dbReference>